<dbReference type="SUPFAM" id="SSF47370">
    <property type="entry name" value="Bromodomain"/>
    <property type="match status" value="1"/>
</dbReference>
<evidence type="ECO:0000259" key="4">
    <source>
        <dbReference type="PROSITE" id="PS50014"/>
    </source>
</evidence>
<evidence type="ECO:0000256" key="1">
    <source>
        <dbReference type="ARBA" id="ARBA00023117"/>
    </source>
</evidence>
<dbReference type="InterPro" id="IPR051831">
    <property type="entry name" value="Bromodomain_contain_prot"/>
</dbReference>
<dbReference type="Pfam" id="PF00439">
    <property type="entry name" value="Bromodomain"/>
    <property type="match status" value="1"/>
</dbReference>
<feature type="region of interest" description="Disordered" evidence="3">
    <location>
        <begin position="1"/>
        <end position="40"/>
    </location>
</feature>
<evidence type="ECO:0000313" key="6">
    <source>
        <dbReference type="Proteomes" id="UP000007800"/>
    </source>
</evidence>
<evidence type="ECO:0000256" key="2">
    <source>
        <dbReference type="PROSITE-ProRule" id="PRU00035"/>
    </source>
</evidence>
<dbReference type="EMBL" id="GG682149">
    <property type="protein sequence ID" value="EER03704.1"/>
    <property type="molecule type" value="Genomic_DNA"/>
</dbReference>
<sequence length="553" mass="60747">MVLSPAQKRQSTDSAAAEASAGVEDGSQTKRRRTGGYHNPQVFGISQRQWRQKSYRDLCSVVLRWMRSKDRNQFFYFPVDVNEVPTYRDIIKNPMSFDLMEARASKKAYKTLDDVQKDFKLICENAMKFNPEGSIWYRAAEKLQGDGEKQFDLAQLHGLRLPDAESAIGPTTTSRTGSRRSYTRKDHGITGGLVMDFSMASQMHRNTADIDRIPPGIRNAMSGIEYSGSPLNMTKDLLEAYANVVEENRFSNRGAPNMLLRVGPDTNFSANHAKTAGSVLPGELEPEKAEKSIRRFLDGIEGLPEGLVERHVRNRLDGCRSVVAPLNDCRVFGLDTDDFVAFNGTLRVEREFTGYILGVGYENAMQAAGLSDVGVDTAPLKEMAQRHRAAREKQLQGIRGHESATGAARSASIGGSRQPYLTPATTSWSTRYNQNIGRPAVATTPYNQAAQWAALNQANRTAHLRAQQQQASVLTRSGVPGSGQGAFPYRTGMQSMFNTTPSLTPGLVAPPPGSALAEFQQRLASASPEQRQMLLRSLGEAAQRHQAAGGKTS</sequence>
<dbReference type="Proteomes" id="UP000007800">
    <property type="component" value="Unassembled WGS sequence"/>
</dbReference>
<feature type="region of interest" description="Disordered" evidence="3">
    <location>
        <begin position="394"/>
        <end position="420"/>
    </location>
</feature>
<dbReference type="OrthoDB" id="422637at2759"/>
<dbReference type="InterPro" id="IPR036427">
    <property type="entry name" value="Bromodomain-like_sf"/>
</dbReference>
<name>C5LHV0_PERM5</name>
<gene>
    <name evidence="5" type="ORF">Pmar_PMAR023001</name>
</gene>
<dbReference type="PROSITE" id="PS00633">
    <property type="entry name" value="BROMODOMAIN_1"/>
    <property type="match status" value="1"/>
</dbReference>
<feature type="region of interest" description="Disordered" evidence="3">
    <location>
        <begin position="523"/>
        <end position="553"/>
    </location>
</feature>
<keyword evidence="1 2" id="KW-0103">Bromodomain</keyword>
<dbReference type="PROSITE" id="PS50014">
    <property type="entry name" value="BROMODOMAIN_2"/>
    <property type="match status" value="1"/>
</dbReference>
<dbReference type="Gene3D" id="1.20.920.10">
    <property type="entry name" value="Bromodomain-like"/>
    <property type="match status" value="1"/>
</dbReference>
<dbReference type="GO" id="GO:0006357">
    <property type="term" value="P:regulation of transcription by RNA polymerase II"/>
    <property type="evidence" value="ECO:0007669"/>
    <property type="project" value="TreeGrafter"/>
</dbReference>
<protein>
    <submittedName>
        <fullName evidence="5">Bromodomain containing protein</fullName>
    </submittedName>
</protein>
<dbReference type="RefSeq" id="XP_002771888.1">
    <property type="nucleotide sequence ID" value="XM_002771842.1"/>
</dbReference>
<feature type="region of interest" description="Disordered" evidence="3">
    <location>
        <begin position="164"/>
        <end position="185"/>
    </location>
</feature>
<dbReference type="InParanoid" id="C5LHV0"/>
<feature type="domain" description="Bromo" evidence="4">
    <location>
        <begin position="67"/>
        <end position="137"/>
    </location>
</feature>
<dbReference type="PRINTS" id="PR00503">
    <property type="entry name" value="BROMODOMAIN"/>
</dbReference>
<dbReference type="GeneID" id="9048198"/>
<dbReference type="InterPro" id="IPR018359">
    <property type="entry name" value="Bromodomain_CS"/>
</dbReference>
<dbReference type="AlphaFoldDB" id="C5LHV0"/>
<proteinExistence type="predicted"/>
<evidence type="ECO:0000256" key="3">
    <source>
        <dbReference type="SAM" id="MobiDB-lite"/>
    </source>
</evidence>
<keyword evidence="6" id="KW-1185">Reference proteome</keyword>
<dbReference type="PANTHER" id="PTHR22881">
    <property type="entry name" value="BROMODOMAIN CONTAINING PROTEIN"/>
    <property type="match status" value="1"/>
</dbReference>
<accession>C5LHV0</accession>
<reference evidence="5 6" key="1">
    <citation type="submission" date="2008-07" db="EMBL/GenBank/DDBJ databases">
        <authorList>
            <person name="El-Sayed N."/>
            <person name="Caler E."/>
            <person name="Inman J."/>
            <person name="Amedeo P."/>
            <person name="Hass B."/>
            <person name="Wortman J."/>
        </authorList>
    </citation>
    <scope>NUCLEOTIDE SEQUENCE [LARGE SCALE GENOMIC DNA]</scope>
    <source>
        <strain evidence="6">ATCC 50983 / TXsc</strain>
    </source>
</reference>
<dbReference type="GO" id="GO:0005634">
    <property type="term" value="C:nucleus"/>
    <property type="evidence" value="ECO:0007669"/>
    <property type="project" value="TreeGrafter"/>
</dbReference>
<organism evidence="6">
    <name type="scientific">Perkinsus marinus (strain ATCC 50983 / TXsc)</name>
    <dbReference type="NCBI Taxonomy" id="423536"/>
    <lineage>
        <taxon>Eukaryota</taxon>
        <taxon>Sar</taxon>
        <taxon>Alveolata</taxon>
        <taxon>Perkinsozoa</taxon>
        <taxon>Perkinsea</taxon>
        <taxon>Perkinsida</taxon>
        <taxon>Perkinsidae</taxon>
        <taxon>Perkinsus</taxon>
    </lineage>
</organism>
<dbReference type="PANTHER" id="PTHR22881:SF27">
    <property type="entry name" value="BROMODOMAIN CONTAINING 7_9"/>
    <property type="match status" value="1"/>
</dbReference>
<dbReference type="SMART" id="SM00297">
    <property type="entry name" value="BROMO"/>
    <property type="match status" value="1"/>
</dbReference>
<dbReference type="InterPro" id="IPR001487">
    <property type="entry name" value="Bromodomain"/>
</dbReference>
<dbReference type="CDD" id="cd04369">
    <property type="entry name" value="Bromodomain"/>
    <property type="match status" value="1"/>
</dbReference>
<evidence type="ECO:0000313" key="5">
    <source>
        <dbReference type="EMBL" id="EER03704.1"/>
    </source>
</evidence>